<keyword evidence="9" id="KW-1185">Reference proteome</keyword>
<evidence type="ECO:0000313" key="9">
    <source>
        <dbReference type="Proteomes" id="UP000079169"/>
    </source>
</evidence>
<keyword evidence="6" id="KW-0460">Magnesium</keyword>
<protein>
    <submittedName>
        <fullName evidence="10">Probable cation-transporting ATPase W08D2.5</fullName>
    </submittedName>
</protein>
<dbReference type="GO" id="GO:0015203">
    <property type="term" value="F:polyamine transmembrane transporter activity"/>
    <property type="evidence" value="ECO:0007669"/>
    <property type="project" value="TreeGrafter"/>
</dbReference>
<dbReference type="PaxDb" id="121845-A0A1S4ERM9"/>
<gene>
    <name evidence="10" type="primary">LOC108254350</name>
</gene>
<accession>A0A1S4ERM9</accession>
<dbReference type="RefSeq" id="XP_017304845.1">
    <property type="nucleotide sequence ID" value="XM_017449356.2"/>
</dbReference>
<feature type="transmembrane region" description="Helical" evidence="8">
    <location>
        <begin position="74"/>
        <end position="94"/>
    </location>
</feature>
<dbReference type="KEGG" id="dci:108254350"/>
<dbReference type="STRING" id="121845.A0A1S4ERM9"/>
<dbReference type="GO" id="GO:0046872">
    <property type="term" value="F:metal ion binding"/>
    <property type="evidence" value="ECO:0007669"/>
    <property type="project" value="UniProtKB-KW"/>
</dbReference>
<evidence type="ECO:0000256" key="1">
    <source>
        <dbReference type="ARBA" id="ARBA00004141"/>
    </source>
</evidence>
<keyword evidence="8" id="KW-1133">Transmembrane helix</keyword>
<feature type="transmembrane region" description="Helical" evidence="8">
    <location>
        <begin position="114"/>
        <end position="138"/>
    </location>
</feature>
<evidence type="ECO:0000256" key="2">
    <source>
        <dbReference type="ARBA" id="ARBA00022553"/>
    </source>
</evidence>
<dbReference type="PANTHER" id="PTHR45630">
    <property type="entry name" value="CATION-TRANSPORTING ATPASE-RELATED"/>
    <property type="match status" value="1"/>
</dbReference>
<dbReference type="AlphaFoldDB" id="A0A1S4ERM9"/>
<dbReference type="InterPro" id="IPR023298">
    <property type="entry name" value="ATPase_P-typ_TM_dom_sf"/>
</dbReference>
<dbReference type="GO" id="GO:0005524">
    <property type="term" value="F:ATP binding"/>
    <property type="evidence" value="ECO:0007669"/>
    <property type="project" value="UniProtKB-KW"/>
</dbReference>
<dbReference type="GO" id="GO:0140358">
    <property type="term" value="F:P-type transmembrane transporter activity"/>
    <property type="evidence" value="ECO:0007669"/>
    <property type="project" value="InterPro"/>
</dbReference>
<organism evidence="9 10">
    <name type="scientific">Diaphorina citri</name>
    <name type="common">Asian citrus psyllid</name>
    <dbReference type="NCBI Taxonomy" id="121845"/>
    <lineage>
        <taxon>Eukaryota</taxon>
        <taxon>Metazoa</taxon>
        <taxon>Ecdysozoa</taxon>
        <taxon>Arthropoda</taxon>
        <taxon>Hexapoda</taxon>
        <taxon>Insecta</taxon>
        <taxon>Pterygota</taxon>
        <taxon>Neoptera</taxon>
        <taxon>Paraneoptera</taxon>
        <taxon>Hemiptera</taxon>
        <taxon>Sternorrhyncha</taxon>
        <taxon>Psylloidea</taxon>
        <taxon>Psyllidae</taxon>
        <taxon>Diaphorininae</taxon>
        <taxon>Diaphorina</taxon>
    </lineage>
</organism>
<dbReference type="InterPro" id="IPR006544">
    <property type="entry name" value="P-type_TPase_V"/>
</dbReference>
<keyword evidence="5" id="KW-0067">ATP-binding</keyword>
<feature type="non-terminal residue" evidence="10">
    <location>
        <position position="151"/>
    </location>
</feature>
<evidence type="ECO:0000256" key="8">
    <source>
        <dbReference type="SAM" id="Phobius"/>
    </source>
</evidence>
<name>A0A1S4ERM9_DIACI</name>
<dbReference type="GO" id="GO:0006874">
    <property type="term" value="P:intracellular calcium ion homeostasis"/>
    <property type="evidence" value="ECO:0007669"/>
    <property type="project" value="TreeGrafter"/>
</dbReference>
<keyword evidence="4" id="KW-0547">Nucleotide-binding</keyword>
<evidence type="ECO:0000256" key="3">
    <source>
        <dbReference type="ARBA" id="ARBA00022723"/>
    </source>
</evidence>
<dbReference type="GeneID" id="108254350"/>
<comment type="subcellular location">
    <subcellularLocation>
        <location evidence="1">Membrane</location>
        <topology evidence="1">Multi-pass membrane protein</topology>
    </subcellularLocation>
</comment>
<keyword evidence="2" id="KW-0597">Phosphoprotein</keyword>
<dbReference type="SUPFAM" id="SSF81665">
    <property type="entry name" value="Calcium ATPase, transmembrane domain M"/>
    <property type="match status" value="1"/>
</dbReference>
<dbReference type="GO" id="GO:0019829">
    <property type="term" value="F:ATPase-coupled monoatomic cation transmembrane transporter activity"/>
    <property type="evidence" value="ECO:0007669"/>
    <property type="project" value="TreeGrafter"/>
</dbReference>
<evidence type="ECO:0000256" key="7">
    <source>
        <dbReference type="ARBA" id="ARBA00022967"/>
    </source>
</evidence>
<keyword evidence="8" id="KW-0472">Membrane</keyword>
<dbReference type="GO" id="GO:0016020">
    <property type="term" value="C:membrane"/>
    <property type="evidence" value="ECO:0007669"/>
    <property type="project" value="UniProtKB-SubCell"/>
</dbReference>
<evidence type="ECO:0000256" key="6">
    <source>
        <dbReference type="ARBA" id="ARBA00022842"/>
    </source>
</evidence>
<proteinExistence type="predicted"/>
<dbReference type="OMA" id="TGYPYRK"/>
<reference evidence="10" key="1">
    <citation type="submission" date="2025-08" db="UniProtKB">
        <authorList>
            <consortium name="RefSeq"/>
        </authorList>
    </citation>
    <scope>IDENTIFICATION</scope>
</reference>
<keyword evidence="8" id="KW-0812">Transmembrane</keyword>
<evidence type="ECO:0000313" key="10">
    <source>
        <dbReference type="RefSeq" id="XP_017304845.1"/>
    </source>
</evidence>
<evidence type="ECO:0000256" key="5">
    <source>
        <dbReference type="ARBA" id="ARBA00022840"/>
    </source>
</evidence>
<keyword evidence="3" id="KW-0479">Metal-binding</keyword>
<evidence type="ECO:0000256" key="4">
    <source>
        <dbReference type="ARBA" id="ARBA00022741"/>
    </source>
</evidence>
<dbReference type="Proteomes" id="UP000079169">
    <property type="component" value="Unplaced"/>
</dbReference>
<dbReference type="PANTHER" id="PTHR45630:SF8">
    <property type="entry name" value="CATION-TRANSPORTING ATPASE"/>
    <property type="match status" value="1"/>
</dbReference>
<feature type="transmembrane region" description="Helical" evidence="8">
    <location>
        <begin position="43"/>
        <end position="62"/>
    </location>
</feature>
<sequence>MFFQLILMVSMQIISFIIVHKFAWFEPFVYTNAISYSCYENYAVFSISMFQYIILAITFSQGKPYRTPIYKNKLFILSIIIMTWVCIYITLIPSEFIIQFLQLRFPPNMQFPLIVIYLAICNFVLSLFIENFIIHYLLMIKFKRWSNDYKS</sequence>
<feature type="transmembrane region" description="Helical" evidence="8">
    <location>
        <begin position="5"/>
        <end position="23"/>
    </location>
</feature>
<keyword evidence="7" id="KW-1278">Translocase</keyword>